<evidence type="ECO:0000313" key="3">
    <source>
        <dbReference type="EMBL" id="KAJ8887729.1"/>
    </source>
</evidence>
<name>A0ABQ9HTM3_9NEOP</name>
<reference evidence="3 4" key="1">
    <citation type="submission" date="2023-02" db="EMBL/GenBank/DDBJ databases">
        <title>LHISI_Scaffold_Assembly.</title>
        <authorList>
            <person name="Stuart O.P."/>
            <person name="Cleave R."/>
            <person name="Magrath M.J.L."/>
            <person name="Mikheyev A.S."/>
        </authorList>
    </citation>
    <scope>NUCLEOTIDE SEQUENCE [LARGE SCALE GENOMIC DNA]</scope>
    <source>
        <strain evidence="3">Daus_M_001</strain>
        <tissue evidence="3">Leg muscle</tissue>
    </source>
</reference>
<protein>
    <submittedName>
        <fullName evidence="3">Uncharacterized protein</fullName>
    </submittedName>
</protein>
<organism evidence="3 4">
    <name type="scientific">Dryococelus australis</name>
    <dbReference type="NCBI Taxonomy" id="614101"/>
    <lineage>
        <taxon>Eukaryota</taxon>
        <taxon>Metazoa</taxon>
        <taxon>Ecdysozoa</taxon>
        <taxon>Arthropoda</taxon>
        <taxon>Hexapoda</taxon>
        <taxon>Insecta</taxon>
        <taxon>Pterygota</taxon>
        <taxon>Neoptera</taxon>
        <taxon>Polyneoptera</taxon>
        <taxon>Phasmatodea</taxon>
        <taxon>Verophasmatodea</taxon>
        <taxon>Anareolatae</taxon>
        <taxon>Phasmatidae</taxon>
        <taxon>Eurycanthinae</taxon>
        <taxon>Dryococelus</taxon>
    </lineage>
</organism>
<evidence type="ECO:0000256" key="1">
    <source>
        <dbReference type="SAM" id="MobiDB-lite"/>
    </source>
</evidence>
<keyword evidence="2" id="KW-0472">Membrane</keyword>
<feature type="compositionally biased region" description="Basic and acidic residues" evidence="1">
    <location>
        <begin position="295"/>
        <end position="304"/>
    </location>
</feature>
<accession>A0ABQ9HTM3</accession>
<feature type="transmembrane region" description="Helical" evidence="2">
    <location>
        <begin position="654"/>
        <end position="676"/>
    </location>
</feature>
<gene>
    <name evidence="3" type="ORF">PR048_013947</name>
</gene>
<sequence>MATEKEETKYFSGFQHSTPKAPVVCTREDCRRGIPIEGGQAVWKRCEVGGNTSQNNPKQPLNEECKKRSRMIVTSWSNAALPSVTEQDCTQSHAATARSTICTSISAVPTHSNQPKENAFRSRADLPVTKQEQRIAEAIVLPKFLGRPYKDPEFFFINTCEHKFKAGGILNKRWVLKAHDQLKGITLTWGNWYGEFTTHLNNKNSEQEDAEIFIRRKVEMYSRIAPEGTKAEGVNIITKLSSAIQIALQHLHATRVKELVERVSKAKLDYQDQKKADTQACLLPAHPIQTTENAKPARSEERKPLPKSLYCPERQPTLGLPHSAALTTRKRGLQNEKQAAGKCRHRDVECRGLLCNKRGNRMHAQTETRQFLQRAIVHQGVDHRRHLTPGTLAVHLSWLDQSPSDTMVKHGTRKPSLGHDQVNSLIPKYCHYPLQCNMPLQFTTGCWNWRVRLSNRDPGTDRKSLVSGCEIHHARCGLQLFCSTRCLVSCLPNTSVNTAGEVRHRRASLADERGIIQVKVCEVTWEFQITHAEFKASCDWCTHFMQRSDLALRIQTLLARQLLHNFTEKLNNLQQCKQHYYLLGQIGNADETTTIFFNMPNNTKLLDLVLMWRLATGAGAELGPWRAAGRNALESGVESQWYVTSLTEDICYRWLLLASVVVVVFLACHLVPLRWVCVIRQPHERRAGDKFPWLCVKPKPQLNRPDLYSVLLENAAAVRVASGNVALWRVAANFLDCNTTKITKDLSSFFGRISSGVTSKPNVVDGVGRVEFHDICLGSAGLLVPSLFLSLSCFLWTVYCFCCFKGFLINYMGIDGADSCAPECCNSCLRYRATFTVDWTDVFQAYCMLHNFVRNKDGSNFYDTLAFHVEVIPAYGVRGNNPCSKTHMAHWWFTVGCQAGKQLANSWYAPGTTAGPEVAPLTSNTLPIFGPGVVNTNQGIGERELESWRPSWMTTLFRTKLPLVAKHNLADPLPATLKAGHNVQPPPPPPHPRQMYKAAEEQLEVTSDIDDEVILILRPRGALGHTSSSVHAQVSQKTQFDRSHKKYTLHPNYYAWVQNRGRQKVLMHRYCVPFMVTDVLGDSTIRIQTNKSGTLKYDTQDKAMRDACASLLAVATLSDHYSAARVWRGNPWSPTSEPVPHLTDSTAVWFPPQGAVVSSAPARGMPGACAQPSPRRHRSMTTPEQRSGEPRMPTLACVPCPTDSRSARVLYPVSVGTSERAKVRSAAQGRGRTMHCLASHICCPSTYTTHTTPLRFSTTPVLNNKYIHFASDDQDLDKLHEWRNIEYITSAPSLQPCLTKYGFRWQLILQQPGWLLFNKGGGQCGGHQGAAHYKLKDQYEASSDIDDEGVLIIRPRGALGGTSSSVHSDHNFGLAVKRHTSSPGPACCGENHMLTRHLAAVTEDKPGEPTEDGQDHQARVAPEGILLPRRCHASPNTSAADLGPSSSCCSNSDKSVKGEISSPPRCSKHAHVIQHPSCTTWRCSIASNAAVTTRLVTQEQQQPHTHSPSRSVNNLHLRAARDTITLLPSACIAWGSIKLALNFYRLCAIFTAIPNQQVESAIVHYAFGVFSRRIYEELQSRIAFVVGRMALARGSIVMLSRCLQDVRKDACGRREKVHQNHKAWPLLQHVTSSARHPVPDQRRQRVGERTCTTAPPDVTAHAPPRQEGEETNMEKVMPTNLIAKYELGTTYCRCKRKTSPSINRVAINCDEVQPVENFSAYSEQPTKINEPQQNLGQTNTVFWSNQTRRTTLTTIAKMKHGNGVQQPVEKWQHREPGDRELHEKRGCSERHLTLHNDTCGCRYKQCNGVAVFSACPSTANCSTTAATFHAISTPITQLLSTAPVSASTSFTTFTDNNFNKFSHIEVAAN</sequence>
<keyword evidence="4" id="KW-1185">Reference proteome</keyword>
<feature type="compositionally biased region" description="Basic and acidic residues" evidence="1">
    <location>
        <begin position="1637"/>
        <end position="1648"/>
    </location>
</feature>
<keyword evidence="2" id="KW-1133">Transmembrane helix</keyword>
<dbReference type="Proteomes" id="UP001159363">
    <property type="component" value="Chromosome X"/>
</dbReference>
<feature type="region of interest" description="Disordered" evidence="1">
    <location>
        <begin position="1159"/>
        <end position="1193"/>
    </location>
</feature>
<proteinExistence type="predicted"/>
<feature type="region of interest" description="Disordered" evidence="1">
    <location>
        <begin position="1634"/>
        <end position="1671"/>
    </location>
</feature>
<feature type="region of interest" description="Disordered" evidence="1">
    <location>
        <begin position="291"/>
        <end position="319"/>
    </location>
</feature>
<evidence type="ECO:0000256" key="2">
    <source>
        <dbReference type="SAM" id="Phobius"/>
    </source>
</evidence>
<evidence type="ECO:0000313" key="4">
    <source>
        <dbReference type="Proteomes" id="UP001159363"/>
    </source>
</evidence>
<keyword evidence="2" id="KW-0812">Transmembrane</keyword>
<comment type="caution">
    <text evidence="3">The sequence shown here is derived from an EMBL/GenBank/DDBJ whole genome shotgun (WGS) entry which is preliminary data.</text>
</comment>
<feature type="region of interest" description="Disordered" evidence="1">
    <location>
        <begin position="1430"/>
        <end position="1454"/>
    </location>
</feature>
<feature type="transmembrane region" description="Helical" evidence="2">
    <location>
        <begin position="775"/>
        <end position="799"/>
    </location>
</feature>
<dbReference type="EMBL" id="JARBHB010000004">
    <property type="protein sequence ID" value="KAJ8887729.1"/>
    <property type="molecule type" value="Genomic_DNA"/>
</dbReference>